<reference evidence="9 10" key="1">
    <citation type="submission" date="2023-02" db="EMBL/GenBank/DDBJ databases">
        <title>Genome sequence of Sphingobacterium sp. KACC 22765.</title>
        <authorList>
            <person name="Kim S."/>
            <person name="Heo J."/>
            <person name="Kwon S.-W."/>
        </authorList>
    </citation>
    <scope>NUCLEOTIDE SEQUENCE [LARGE SCALE GENOMIC DNA]</scope>
    <source>
        <strain evidence="9 10">KACC 22765</strain>
    </source>
</reference>
<evidence type="ECO:0000313" key="9">
    <source>
        <dbReference type="EMBL" id="WDF69523.1"/>
    </source>
</evidence>
<keyword evidence="2 5" id="KW-0812">Transmembrane</keyword>
<feature type="transmembrane region" description="Helical" evidence="6">
    <location>
        <begin position="431"/>
        <end position="453"/>
    </location>
</feature>
<proteinExistence type="predicted"/>
<evidence type="ECO:0000259" key="7">
    <source>
        <dbReference type="Pfam" id="PF00361"/>
    </source>
</evidence>
<dbReference type="NCBIfam" id="NF005141">
    <property type="entry name" value="PRK06590.1"/>
    <property type="match status" value="1"/>
</dbReference>
<sequence length="669" mass="74596">MNALLNISPIVASILVVLMPFIAFLLQAIFGKKSTQGNIALLAIVISTILSFFFVFTTVWNSGSIVERMHWFTIGQQSFEVGILLNNLTVLMQLIVCLIALPVHIYSRAYMKGDPGLHRYWMYLSLFCFAMLGLTISVNLLQLYIFWELVGFASYLLIGFWFTRAAAVAANKKAFLINRIGDIGFLIGIALVYANMGTLDLVALFDKTGLVQALDKNDGWVTFAGLVFFLGAMAKSAQFPLHVWLPDAMEGPTAVSSLIHAATMVAAGVFLLCTVFPLFNSGVLFVISIIGTITAASAAVFALGQYDIKKILAFSTISQLGFMMVAVGIGAWDSAMFHLATHAFFKCLLFLSAGAVIHEMVHFKEQQQLDFDPQDMRNMGALRRYMPKTFICMLVASLALAGFPLTSGFLSKDSIIIRALEWGIHQGGLHMIIPVVLILVSILTAFYIGRLLFKTFFGSFAQQTVDGGKPAIHDAPRSMLYPMLFLAICSLFLFFAWHPLDYHSAWILHTFHVENSMPAVHILHTIVPIFLTLGAIAAWAIGWRWYVKQKYPLSADNKWVRFANKQGYINEFNDAVFVKSSVRLSHILYRFDRSVVDGLTKFFTYFTLRLSGAMHWIDKKMVDGFVNLVANSAYYLGHLVRHVQNGQLQGYFGFALAIVILGILYLLIK</sequence>
<dbReference type="Gene3D" id="1.20.5.2700">
    <property type="match status" value="1"/>
</dbReference>
<evidence type="ECO:0000313" key="10">
    <source>
        <dbReference type="Proteomes" id="UP001221558"/>
    </source>
</evidence>
<dbReference type="PANTHER" id="PTHR42829:SF2">
    <property type="entry name" value="NADH-UBIQUINONE OXIDOREDUCTASE CHAIN 5"/>
    <property type="match status" value="1"/>
</dbReference>
<evidence type="ECO:0000256" key="5">
    <source>
        <dbReference type="RuleBase" id="RU000320"/>
    </source>
</evidence>
<feature type="domain" description="NADH-Ubiquinone oxidoreductase (complex I) chain 5 N-terminal" evidence="8">
    <location>
        <begin position="71"/>
        <end position="120"/>
    </location>
</feature>
<accession>A0ABY7WM86</accession>
<dbReference type="RefSeq" id="WP_274268236.1">
    <property type="nucleotide sequence ID" value="NZ_CP117880.1"/>
</dbReference>
<feature type="transmembrane region" description="Helical" evidence="6">
    <location>
        <begin position="81"/>
        <end position="101"/>
    </location>
</feature>
<name>A0ABY7WM86_9SPHI</name>
<dbReference type="InterPro" id="IPR018393">
    <property type="entry name" value="NADHpl_OxRdtase_5_subgr"/>
</dbReference>
<dbReference type="Pfam" id="PF00361">
    <property type="entry name" value="Proton_antipo_M"/>
    <property type="match status" value="1"/>
</dbReference>
<comment type="subcellular location">
    <subcellularLocation>
        <location evidence="1">Endomembrane system</location>
        <topology evidence="1">Multi-pass membrane protein</topology>
    </subcellularLocation>
    <subcellularLocation>
        <location evidence="5">Membrane</location>
        <topology evidence="5">Multi-pass membrane protein</topology>
    </subcellularLocation>
</comment>
<feature type="transmembrane region" description="Helical" evidence="6">
    <location>
        <begin position="311"/>
        <end position="331"/>
    </location>
</feature>
<protein>
    <submittedName>
        <fullName evidence="9">NADH-quinone oxidoreductase subunit L</fullName>
    </submittedName>
</protein>
<dbReference type="EMBL" id="CP117880">
    <property type="protein sequence ID" value="WDF69523.1"/>
    <property type="molecule type" value="Genomic_DNA"/>
</dbReference>
<feature type="transmembrane region" description="Helical" evidence="6">
    <location>
        <begin position="220"/>
        <end position="245"/>
    </location>
</feature>
<feature type="transmembrane region" description="Helical" evidence="6">
    <location>
        <begin position="479"/>
        <end position="500"/>
    </location>
</feature>
<evidence type="ECO:0000256" key="4">
    <source>
        <dbReference type="ARBA" id="ARBA00023136"/>
    </source>
</evidence>
<feature type="transmembrane region" description="Helical" evidence="6">
    <location>
        <begin position="38"/>
        <end position="61"/>
    </location>
</feature>
<feature type="transmembrane region" description="Helical" evidence="6">
    <location>
        <begin position="285"/>
        <end position="304"/>
    </location>
</feature>
<dbReference type="Pfam" id="PF00662">
    <property type="entry name" value="Proton_antipo_N"/>
    <property type="match status" value="1"/>
</dbReference>
<dbReference type="PRINTS" id="PR01435">
    <property type="entry name" value="NPOXDRDTASE5"/>
</dbReference>
<keyword evidence="3 6" id="KW-1133">Transmembrane helix</keyword>
<feature type="transmembrane region" description="Helical" evidence="6">
    <location>
        <begin position="520"/>
        <end position="541"/>
    </location>
</feature>
<feature type="transmembrane region" description="Helical" evidence="6">
    <location>
        <begin position="337"/>
        <end position="357"/>
    </location>
</feature>
<dbReference type="NCBIfam" id="TIGR01974">
    <property type="entry name" value="NDH_I_L"/>
    <property type="match status" value="1"/>
</dbReference>
<feature type="transmembrane region" description="Helical" evidence="6">
    <location>
        <begin position="257"/>
        <end position="279"/>
    </location>
</feature>
<keyword evidence="4 6" id="KW-0472">Membrane</keyword>
<dbReference type="InterPro" id="IPR001750">
    <property type="entry name" value="ND/Mrp_TM"/>
</dbReference>
<feature type="domain" description="NADH:quinone oxidoreductase/Mrp antiporter transmembrane" evidence="7">
    <location>
        <begin position="137"/>
        <end position="426"/>
    </location>
</feature>
<keyword evidence="10" id="KW-1185">Reference proteome</keyword>
<evidence type="ECO:0000256" key="6">
    <source>
        <dbReference type="SAM" id="Phobius"/>
    </source>
</evidence>
<evidence type="ECO:0000256" key="1">
    <source>
        <dbReference type="ARBA" id="ARBA00004127"/>
    </source>
</evidence>
<dbReference type="PRINTS" id="PR01434">
    <property type="entry name" value="NADHDHGNASE5"/>
</dbReference>
<evidence type="ECO:0000256" key="2">
    <source>
        <dbReference type="ARBA" id="ARBA00022692"/>
    </source>
</evidence>
<gene>
    <name evidence="9" type="primary">nuoL</name>
    <name evidence="9" type="ORF">PQ465_03890</name>
</gene>
<dbReference type="PANTHER" id="PTHR42829">
    <property type="entry name" value="NADH-UBIQUINONE OXIDOREDUCTASE CHAIN 5"/>
    <property type="match status" value="1"/>
</dbReference>
<feature type="transmembrane region" description="Helical" evidence="6">
    <location>
        <begin position="651"/>
        <end position="668"/>
    </location>
</feature>
<organism evidence="9 10">
    <name type="scientific">Sphingobacterium oryzagri</name>
    <dbReference type="NCBI Taxonomy" id="3025669"/>
    <lineage>
        <taxon>Bacteria</taxon>
        <taxon>Pseudomonadati</taxon>
        <taxon>Bacteroidota</taxon>
        <taxon>Sphingobacteriia</taxon>
        <taxon>Sphingobacteriales</taxon>
        <taxon>Sphingobacteriaceae</taxon>
        <taxon>Sphingobacterium</taxon>
    </lineage>
</organism>
<feature type="transmembrane region" description="Helical" evidence="6">
    <location>
        <begin position="6"/>
        <end position="26"/>
    </location>
</feature>
<evidence type="ECO:0000256" key="3">
    <source>
        <dbReference type="ARBA" id="ARBA00022989"/>
    </source>
</evidence>
<feature type="transmembrane region" description="Helical" evidence="6">
    <location>
        <begin position="183"/>
        <end position="205"/>
    </location>
</feature>
<evidence type="ECO:0000259" key="8">
    <source>
        <dbReference type="Pfam" id="PF00662"/>
    </source>
</evidence>
<dbReference type="InterPro" id="IPR003945">
    <property type="entry name" value="NU5C-like"/>
</dbReference>
<dbReference type="InterPro" id="IPR001516">
    <property type="entry name" value="Proton_antipo_N"/>
</dbReference>
<dbReference type="Proteomes" id="UP001221558">
    <property type="component" value="Chromosome"/>
</dbReference>
<feature type="transmembrane region" description="Helical" evidence="6">
    <location>
        <begin position="121"/>
        <end position="146"/>
    </location>
</feature>
<feature type="transmembrane region" description="Helical" evidence="6">
    <location>
        <begin position="389"/>
        <end position="411"/>
    </location>
</feature>